<dbReference type="Proteomes" id="UP000637578">
    <property type="component" value="Unassembled WGS sequence"/>
</dbReference>
<gene>
    <name evidence="2" type="ORF">GCM10012275_64110</name>
</gene>
<accession>A0A8J3CLD6</accession>
<dbReference type="PANTHER" id="PTHR21310:SF40">
    <property type="entry name" value="AMINOGLYCOSIDE PHOSPHOTRANSFERASE DOMAIN-CONTAINING PROTEIN-RELATED"/>
    <property type="match status" value="1"/>
</dbReference>
<dbReference type="AlphaFoldDB" id="A0A8J3CLD6"/>
<keyword evidence="3" id="KW-1185">Reference proteome</keyword>
<evidence type="ECO:0000259" key="1">
    <source>
        <dbReference type="Pfam" id="PF01636"/>
    </source>
</evidence>
<name>A0A8J3CLD6_9PSEU</name>
<organism evidence="2 3">
    <name type="scientific">Longimycelium tulufanense</name>
    <dbReference type="NCBI Taxonomy" id="907463"/>
    <lineage>
        <taxon>Bacteria</taxon>
        <taxon>Bacillati</taxon>
        <taxon>Actinomycetota</taxon>
        <taxon>Actinomycetes</taxon>
        <taxon>Pseudonocardiales</taxon>
        <taxon>Pseudonocardiaceae</taxon>
        <taxon>Longimycelium</taxon>
    </lineage>
</organism>
<reference evidence="2" key="2">
    <citation type="submission" date="2020-09" db="EMBL/GenBank/DDBJ databases">
        <authorList>
            <person name="Sun Q."/>
            <person name="Zhou Y."/>
        </authorList>
    </citation>
    <scope>NUCLEOTIDE SEQUENCE</scope>
    <source>
        <strain evidence="2">CGMCC 4.5737</strain>
    </source>
</reference>
<protein>
    <recommendedName>
        <fullName evidence="1">Aminoglycoside phosphotransferase domain-containing protein</fullName>
    </recommendedName>
</protein>
<dbReference type="Pfam" id="PF01636">
    <property type="entry name" value="APH"/>
    <property type="match status" value="1"/>
</dbReference>
<evidence type="ECO:0000313" key="2">
    <source>
        <dbReference type="EMBL" id="GGM84581.1"/>
    </source>
</evidence>
<dbReference type="RefSeq" id="WP_189062190.1">
    <property type="nucleotide sequence ID" value="NZ_BMMK01000076.1"/>
</dbReference>
<comment type="caution">
    <text evidence="2">The sequence shown here is derived from an EMBL/GenBank/DDBJ whole genome shotgun (WGS) entry which is preliminary data.</text>
</comment>
<dbReference type="SUPFAM" id="SSF56112">
    <property type="entry name" value="Protein kinase-like (PK-like)"/>
    <property type="match status" value="1"/>
</dbReference>
<dbReference type="Gene3D" id="3.90.1200.10">
    <property type="match status" value="1"/>
</dbReference>
<dbReference type="EMBL" id="BMMK01000076">
    <property type="protein sequence ID" value="GGM84581.1"/>
    <property type="molecule type" value="Genomic_DNA"/>
</dbReference>
<feature type="domain" description="Aminoglycoside phosphotransferase" evidence="1">
    <location>
        <begin position="51"/>
        <end position="250"/>
    </location>
</feature>
<sequence length="301" mass="34022">MRDVTNSKQFSAQSSLNVLRAACDLVGLSDKHAELMRLGENALYNLPDFHVVVRIARTMDYWADAENEVAVARWLASHGFPAADVADFPQPIEVDGHPVTFWRFIPGREGDREDIATLGTVLRRLHSTPLPTDFRLPAEDILGRVAPRIKTAPVSTADRDFLLVRLAELSSALTHLSYPLHPAPTHGDAHTGNLMICEGQPILIDFERVAWGQPEWDLAVSATEYQTAGWLTEEEYRDFVDAYGYDVTTWTEGFDTLRAVHELKMTTWLMQNVNESPDIAEEYQVRMRTIRGDRSSGWRPF</sequence>
<dbReference type="InterPro" id="IPR051678">
    <property type="entry name" value="AGP_Transferase"/>
</dbReference>
<proteinExistence type="predicted"/>
<dbReference type="InterPro" id="IPR011009">
    <property type="entry name" value="Kinase-like_dom_sf"/>
</dbReference>
<dbReference type="InterPro" id="IPR002575">
    <property type="entry name" value="Aminoglycoside_PTrfase"/>
</dbReference>
<reference evidence="2" key="1">
    <citation type="journal article" date="2014" name="Int. J. Syst. Evol. Microbiol.">
        <title>Complete genome sequence of Corynebacterium casei LMG S-19264T (=DSM 44701T), isolated from a smear-ripened cheese.</title>
        <authorList>
            <consortium name="US DOE Joint Genome Institute (JGI-PGF)"/>
            <person name="Walter F."/>
            <person name="Albersmeier A."/>
            <person name="Kalinowski J."/>
            <person name="Ruckert C."/>
        </authorList>
    </citation>
    <scope>NUCLEOTIDE SEQUENCE</scope>
    <source>
        <strain evidence="2">CGMCC 4.5737</strain>
    </source>
</reference>
<evidence type="ECO:0000313" key="3">
    <source>
        <dbReference type="Proteomes" id="UP000637578"/>
    </source>
</evidence>
<dbReference type="PANTHER" id="PTHR21310">
    <property type="entry name" value="AMINOGLYCOSIDE PHOSPHOTRANSFERASE-RELATED-RELATED"/>
    <property type="match status" value="1"/>
</dbReference>